<feature type="domain" description="ABC transporter" evidence="7">
    <location>
        <begin position="27"/>
        <end position="101"/>
    </location>
</feature>
<evidence type="ECO:0000256" key="6">
    <source>
        <dbReference type="ARBA" id="ARBA00023136"/>
    </source>
</evidence>
<keyword evidence="6" id="KW-0472">Membrane</keyword>
<proteinExistence type="predicted"/>
<dbReference type="EMBL" id="BARV01007051">
    <property type="protein sequence ID" value="GAI18341.1"/>
    <property type="molecule type" value="Genomic_DNA"/>
</dbReference>
<dbReference type="PANTHER" id="PTHR43297:SF14">
    <property type="entry name" value="ATPASE AAA-TYPE CORE DOMAIN-CONTAINING PROTEIN"/>
    <property type="match status" value="1"/>
</dbReference>
<sequence>MDMKTLLEIKNLHTYFYTERGTSRAVEGVSFNIPKGETVALVGESGCGKTVTALSIMRLVPTPGEIIQGELIFQGEDLLDLPSERMRSIRGRDIGMIFHEPMSS</sequence>
<evidence type="ECO:0000256" key="2">
    <source>
        <dbReference type="ARBA" id="ARBA00022448"/>
    </source>
</evidence>
<keyword evidence="3" id="KW-1003">Cell membrane</keyword>
<keyword evidence="5" id="KW-1278">Translocase</keyword>
<dbReference type="GO" id="GO:0005524">
    <property type="term" value="F:ATP binding"/>
    <property type="evidence" value="ECO:0007669"/>
    <property type="project" value="InterPro"/>
</dbReference>
<gene>
    <name evidence="8" type="ORF">S06H3_14415</name>
</gene>
<accession>X1MJT8</accession>
<feature type="non-terminal residue" evidence="8">
    <location>
        <position position="104"/>
    </location>
</feature>
<keyword evidence="2" id="KW-0813">Transport</keyword>
<comment type="subcellular location">
    <subcellularLocation>
        <location evidence="1">Membrane</location>
    </subcellularLocation>
</comment>
<dbReference type="AlphaFoldDB" id="X1MJT8"/>
<evidence type="ECO:0000259" key="7">
    <source>
        <dbReference type="Pfam" id="PF00005"/>
    </source>
</evidence>
<organism evidence="8">
    <name type="scientific">marine sediment metagenome</name>
    <dbReference type="NCBI Taxonomy" id="412755"/>
    <lineage>
        <taxon>unclassified sequences</taxon>
        <taxon>metagenomes</taxon>
        <taxon>ecological metagenomes</taxon>
    </lineage>
</organism>
<dbReference type="PANTHER" id="PTHR43297">
    <property type="entry name" value="OLIGOPEPTIDE TRANSPORT ATP-BINDING PROTEIN APPD"/>
    <property type="match status" value="1"/>
</dbReference>
<dbReference type="Pfam" id="PF00005">
    <property type="entry name" value="ABC_tran"/>
    <property type="match status" value="1"/>
</dbReference>
<dbReference type="GO" id="GO:0016887">
    <property type="term" value="F:ATP hydrolysis activity"/>
    <property type="evidence" value="ECO:0007669"/>
    <property type="project" value="InterPro"/>
</dbReference>
<evidence type="ECO:0000256" key="1">
    <source>
        <dbReference type="ARBA" id="ARBA00004370"/>
    </source>
</evidence>
<comment type="caution">
    <text evidence="8">The sequence shown here is derived from an EMBL/GenBank/DDBJ whole genome shotgun (WGS) entry which is preliminary data.</text>
</comment>
<dbReference type="InterPro" id="IPR050388">
    <property type="entry name" value="ABC_Ni/Peptide_Import"/>
</dbReference>
<dbReference type="InterPro" id="IPR027417">
    <property type="entry name" value="P-loop_NTPase"/>
</dbReference>
<evidence type="ECO:0000256" key="5">
    <source>
        <dbReference type="ARBA" id="ARBA00022967"/>
    </source>
</evidence>
<dbReference type="InterPro" id="IPR003439">
    <property type="entry name" value="ABC_transporter-like_ATP-bd"/>
</dbReference>
<dbReference type="Gene3D" id="3.40.50.300">
    <property type="entry name" value="P-loop containing nucleotide triphosphate hydrolases"/>
    <property type="match status" value="1"/>
</dbReference>
<evidence type="ECO:0000313" key="8">
    <source>
        <dbReference type="EMBL" id="GAI18341.1"/>
    </source>
</evidence>
<name>X1MJT8_9ZZZZ</name>
<evidence type="ECO:0000256" key="3">
    <source>
        <dbReference type="ARBA" id="ARBA00022475"/>
    </source>
</evidence>
<reference evidence="8" key="1">
    <citation type="journal article" date="2014" name="Front. Microbiol.">
        <title>High frequency of phylogenetically diverse reductive dehalogenase-homologous genes in deep subseafloor sedimentary metagenomes.</title>
        <authorList>
            <person name="Kawai M."/>
            <person name="Futagami T."/>
            <person name="Toyoda A."/>
            <person name="Takaki Y."/>
            <person name="Nishi S."/>
            <person name="Hori S."/>
            <person name="Arai W."/>
            <person name="Tsubouchi T."/>
            <person name="Morono Y."/>
            <person name="Uchiyama I."/>
            <person name="Ito T."/>
            <person name="Fujiyama A."/>
            <person name="Inagaki F."/>
            <person name="Takami H."/>
        </authorList>
    </citation>
    <scope>NUCLEOTIDE SEQUENCE</scope>
    <source>
        <strain evidence="8">Expedition CK06-06</strain>
    </source>
</reference>
<dbReference type="SUPFAM" id="SSF52540">
    <property type="entry name" value="P-loop containing nucleoside triphosphate hydrolases"/>
    <property type="match status" value="1"/>
</dbReference>
<keyword evidence="4" id="KW-0997">Cell inner membrane</keyword>
<evidence type="ECO:0000256" key="4">
    <source>
        <dbReference type="ARBA" id="ARBA00022519"/>
    </source>
</evidence>
<protein>
    <recommendedName>
        <fullName evidence="7">ABC transporter domain-containing protein</fullName>
    </recommendedName>
</protein>
<dbReference type="GO" id="GO:0016020">
    <property type="term" value="C:membrane"/>
    <property type="evidence" value="ECO:0007669"/>
    <property type="project" value="UniProtKB-SubCell"/>
</dbReference>